<dbReference type="InterPro" id="IPR001965">
    <property type="entry name" value="Znf_PHD"/>
</dbReference>
<dbReference type="SMART" id="SM00249">
    <property type="entry name" value="PHD"/>
    <property type="match status" value="1"/>
</dbReference>
<feature type="domain" description="PHD-type" evidence="7">
    <location>
        <begin position="650"/>
        <end position="697"/>
    </location>
</feature>
<keyword evidence="9" id="KW-1185">Reference proteome</keyword>
<feature type="coiled-coil region" evidence="5">
    <location>
        <begin position="33"/>
        <end position="60"/>
    </location>
</feature>
<evidence type="ECO:0000256" key="1">
    <source>
        <dbReference type="ARBA" id="ARBA00022723"/>
    </source>
</evidence>
<keyword evidence="3" id="KW-0862">Zinc</keyword>
<dbReference type="Proteomes" id="UP001497497">
    <property type="component" value="Unassembled WGS sequence"/>
</dbReference>
<reference evidence="8 9" key="1">
    <citation type="submission" date="2024-04" db="EMBL/GenBank/DDBJ databases">
        <authorList>
            <consortium name="Genoscope - CEA"/>
            <person name="William W."/>
        </authorList>
    </citation>
    <scope>NUCLEOTIDE SEQUENCE [LARGE SCALE GENOMIC DNA]</scope>
</reference>
<dbReference type="PANTHER" id="PTHR24102:SF28">
    <property type="entry name" value="PHD-TYPE DOMAIN-CONTAINING PROTEIN"/>
    <property type="match status" value="1"/>
</dbReference>
<dbReference type="Pfam" id="PF00628">
    <property type="entry name" value="PHD"/>
    <property type="match status" value="1"/>
</dbReference>
<sequence>MSRMELNMIQAKLKTAIQNHQLLVVKMKGDNQNVALKKGLLELQEEIKRLSEEQKKIVVKLRESLVKSTTQSQSQTLATSLATVGPTITAIGQPRLVSFPTQGGATILPVGMVAVPIAHMQRPAVGMSIHPANAGPLSQATNISLIPTGMLSSGCNINLNTINNSGGISIANNLGGIIHGNIAISNINSYGGAIASIGSNNLITSTTTTTPSTGMAFNDGTINLASNRHVNNHTVVSAGGLVSNSSIVLNNLTNMANLFVTSNLNNNAHILTNNNMVTNNCVPTGNGTVCSLPAGVITPCSQNGIATSSGQPASVHPTPTTSSVSSAGVVVTQFPQQPLVQPQLLQQQQQQILQMIQQQQQRMVSHLPIKVPQYTASHIRSVTTAAPVQYCSIAPAPTTAVSTQGTLVVPTQGAPAVPTHCTMVVTPPANIVTLKPVGTDEPVVTSVSDFIHPVTTVANTNSAIVSPSAVSVTVTATPVTSCNPPVSVCNTHVIASNTPVSACNAPVSSTNVKDSMGQVAIQHATLQKPLAGLQPKQSNQKQHKQQSKVLHVKQLTSDDQEKKKFLEVLDLYTSDALIELLRRRNERKRRTTANPNYSFGFEISRRDGSGSIWGSSAAKKSRARGKVHSWSDSTSIQQDVISKKMHDNHEDYCAACGKGGQLLMCETCRLVYHLDCLSPPLTEAPTYAWSCPKCLVSGRGLLHLNSEALAKVNSYIAKKAAKEEEKKKCERQNRELNGEKNLLEKRSKQLDEKMKEETERQLKLMSQENKRKEELSKLSDFVRVMRESRTADHLPVPKTSCV</sequence>
<dbReference type="InterPro" id="IPR019786">
    <property type="entry name" value="Zinc_finger_PHD-type_CS"/>
</dbReference>
<feature type="region of interest" description="Disordered" evidence="6">
    <location>
        <begin position="727"/>
        <end position="775"/>
    </location>
</feature>
<comment type="caution">
    <text evidence="8">The sequence shown here is derived from an EMBL/GenBank/DDBJ whole genome shotgun (WGS) entry which is preliminary data.</text>
</comment>
<dbReference type="GO" id="GO:0008270">
    <property type="term" value="F:zinc ion binding"/>
    <property type="evidence" value="ECO:0007669"/>
    <property type="project" value="UniProtKB-KW"/>
</dbReference>
<gene>
    <name evidence="8" type="ORF">GSLYS_00014541001</name>
</gene>
<proteinExistence type="predicted"/>
<organism evidence="8 9">
    <name type="scientific">Lymnaea stagnalis</name>
    <name type="common">Great pond snail</name>
    <name type="synonym">Helix stagnalis</name>
    <dbReference type="NCBI Taxonomy" id="6523"/>
    <lineage>
        <taxon>Eukaryota</taxon>
        <taxon>Metazoa</taxon>
        <taxon>Spiralia</taxon>
        <taxon>Lophotrochozoa</taxon>
        <taxon>Mollusca</taxon>
        <taxon>Gastropoda</taxon>
        <taxon>Heterobranchia</taxon>
        <taxon>Euthyneura</taxon>
        <taxon>Panpulmonata</taxon>
        <taxon>Hygrophila</taxon>
        <taxon>Lymnaeoidea</taxon>
        <taxon>Lymnaeidae</taxon>
        <taxon>Lymnaea</taxon>
    </lineage>
</organism>
<evidence type="ECO:0000256" key="2">
    <source>
        <dbReference type="ARBA" id="ARBA00022771"/>
    </source>
</evidence>
<dbReference type="EMBL" id="CAXITT010000404">
    <property type="protein sequence ID" value="CAL1540892.1"/>
    <property type="molecule type" value="Genomic_DNA"/>
</dbReference>
<dbReference type="PROSITE" id="PS01359">
    <property type="entry name" value="ZF_PHD_1"/>
    <property type="match status" value="1"/>
</dbReference>
<evidence type="ECO:0000256" key="4">
    <source>
        <dbReference type="PROSITE-ProRule" id="PRU00146"/>
    </source>
</evidence>
<dbReference type="AlphaFoldDB" id="A0AAV2I7Y0"/>
<dbReference type="CDD" id="cd22249">
    <property type="entry name" value="UDM1_RNF168_RNF169-like"/>
    <property type="match status" value="1"/>
</dbReference>
<dbReference type="InterPro" id="IPR019787">
    <property type="entry name" value="Znf_PHD-finger"/>
</dbReference>
<protein>
    <recommendedName>
        <fullName evidence="7">PHD-type domain-containing protein</fullName>
    </recommendedName>
</protein>
<evidence type="ECO:0000259" key="7">
    <source>
        <dbReference type="PROSITE" id="PS50016"/>
    </source>
</evidence>
<accession>A0AAV2I7Y0</accession>
<dbReference type="InterPro" id="IPR013083">
    <property type="entry name" value="Znf_RING/FYVE/PHD"/>
</dbReference>
<dbReference type="Gene3D" id="3.30.40.10">
    <property type="entry name" value="Zinc/RING finger domain, C3HC4 (zinc finger)"/>
    <property type="match status" value="1"/>
</dbReference>
<evidence type="ECO:0000313" key="9">
    <source>
        <dbReference type="Proteomes" id="UP001497497"/>
    </source>
</evidence>
<dbReference type="PANTHER" id="PTHR24102">
    <property type="entry name" value="PHD FINGER PROTEIN"/>
    <property type="match status" value="1"/>
</dbReference>
<keyword evidence="1" id="KW-0479">Metal-binding</keyword>
<evidence type="ECO:0000313" key="8">
    <source>
        <dbReference type="EMBL" id="CAL1540892.1"/>
    </source>
</evidence>
<keyword evidence="2 4" id="KW-0863">Zinc-finger</keyword>
<dbReference type="SUPFAM" id="SSF57903">
    <property type="entry name" value="FYVE/PHD zinc finger"/>
    <property type="match status" value="1"/>
</dbReference>
<dbReference type="InterPro" id="IPR011011">
    <property type="entry name" value="Znf_FYVE_PHD"/>
</dbReference>
<keyword evidence="5" id="KW-0175">Coiled coil</keyword>
<evidence type="ECO:0000256" key="5">
    <source>
        <dbReference type="SAM" id="Coils"/>
    </source>
</evidence>
<evidence type="ECO:0000256" key="3">
    <source>
        <dbReference type="ARBA" id="ARBA00022833"/>
    </source>
</evidence>
<evidence type="ECO:0000256" key="6">
    <source>
        <dbReference type="SAM" id="MobiDB-lite"/>
    </source>
</evidence>
<name>A0AAV2I7Y0_LYMST</name>
<dbReference type="CDD" id="cd15523">
    <property type="entry name" value="PHD_PHF21A"/>
    <property type="match status" value="1"/>
</dbReference>
<dbReference type="PROSITE" id="PS50016">
    <property type="entry name" value="ZF_PHD_2"/>
    <property type="match status" value="1"/>
</dbReference>